<dbReference type="AlphaFoldDB" id="A0A6N8I3L1"/>
<sequence length="143" mass="16950">MPTINLRKYYPFLNEDCFVEVSDEIAEAFLLAKRQEDNYHHRAWYHKAYYSLDRSDGIENSILHTEPSPEEILIRKVSMQQLYEALDHLPPIQARRVYAHYILGMKKVDIARAEGVNSSGVCDSVRKGVRNLRRYFEKKKWME</sequence>
<evidence type="ECO:0008006" key="3">
    <source>
        <dbReference type="Google" id="ProtNLM"/>
    </source>
</evidence>
<accession>A0A6N8I3L1</accession>
<proteinExistence type="predicted"/>
<dbReference type="OrthoDB" id="9791844at2"/>
<keyword evidence="2" id="KW-1185">Reference proteome</keyword>
<protein>
    <recommendedName>
        <fullName evidence="3">Sigma-70 family RNA polymerase sigma factor</fullName>
    </recommendedName>
</protein>
<gene>
    <name evidence="1" type="ORF">CAFE_34800</name>
</gene>
<dbReference type="SUPFAM" id="SSF88659">
    <property type="entry name" value="Sigma3 and sigma4 domains of RNA polymerase sigma factors"/>
    <property type="match status" value="1"/>
</dbReference>
<dbReference type="EMBL" id="VWXL01000102">
    <property type="protein sequence ID" value="MVB12736.1"/>
    <property type="molecule type" value="Genomic_DNA"/>
</dbReference>
<dbReference type="Proteomes" id="UP000469440">
    <property type="component" value="Unassembled WGS sequence"/>
</dbReference>
<dbReference type="RefSeq" id="WP_156991336.1">
    <property type="nucleotide sequence ID" value="NZ_VWXL01000102.1"/>
</dbReference>
<evidence type="ECO:0000313" key="1">
    <source>
        <dbReference type="EMBL" id="MVB12736.1"/>
    </source>
</evidence>
<organism evidence="1 2">
    <name type="scientific">Caproicibacter fermentans</name>
    <dbReference type="NCBI Taxonomy" id="2576756"/>
    <lineage>
        <taxon>Bacteria</taxon>
        <taxon>Bacillati</taxon>
        <taxon>Bacillota</taxon>
        <taxon>Clostridia</taxon>
        <taxon>Eubacteriales</taxon>
        <taxon>Acutalibacteraceae</taxon>
        <taxon>Caproicibacter</taxon>
    </lineage>
</organism>
<evidence type="ECO:0000313" key="2">
    <source>
        <dbReference type="Proteomes" id="UP000469440"/>
    </source>
</evidence>
<dbReference type="Gene3D" id="1.10.10.10">
    <property type="entry name" value="Winged helix-like DNA-binding domain superfamily/Winged helix DNA-binding domain"/>
    <property type="match status" value="1"/>
</dbReference>
<name>A0A6N8I3L1_9FIRM</name>
<reference evidence="1 2" key="1">
    <citation type="submission" date="2019-09" db="EMBL/GenBank/DDBJ databases">
        <title>Genome sequence of Clostridium sp. EA1.</title>
        <authorList>
            <person name="Poehlein A."/>
            <person name="Bengelsdorf F.R."/>
            <person name="Daniel R."/>
        </authorList>
    </citation>
    <scope>NUCLEOTIDE SEQUENCE [LARGE SCALE GENOMIC DNA]</scope>
    <source>
        <strain evidence="1 2">EA1</strain>
    </source>
</reference>
<dbReference type="InterPro" id="IPR013324">
    <property type="entry name" value="RNA_pol_sigma_r3/r4-like"/>
</dbReference>
<dbReference type="InterPro" id="IPR036388">
    <property type="entry name" value="WH-like_DNA-bd_sf"/>
</dbReference>
<comment type="caution">
    <text evidence="1">The sequence shown here is derived from an EMBL/GenBank/DDBJ whole genome shotgun (WGS) entry which is preliminary data.</text>
</comment>